<sequence>MTREVNLSRVEETLKELDYPATNDEAADEFADVTLLLADGERNLGSLVEKSRRDRFDSVDDLKTALHNVLPREAVGEPYQSEGEG</sequence>
<evidence type="ECO:0000313" key="1">
    <source>
        <dbReference type="EMBL" id="SDQ31416.1"/>
    </source>
</evidence>
<name>A0A1H0ZWH4_NATTX</name>
<reference evidence="2" key="1">
    <citation type="submission" date="2016-10" db="EMBL/GenBank/DDBJ databases">
        <authorList>
            <person name="Varghese N."/>
            <person name="Submissions S."/>
        </authorList>
    </citation>
    <scope>NUCLEOTIDE SEQUENCE [LARGE SCALE GENOMIC DNA]</scope>
    <source>
        <strain evidence="2">DSM 24767</strain>
    </source>
</reference>
<dbReference type="EMBL" id="FNLC01000001">
    <property type="protein sequence ID" value="SDQ31416.1"/>
    <property type="molecule type" value="Genomic_DNA"/>
</dbReference>
<keyword evidence="2" id="KW-1185">Reference proteome</keyword>
<gene>
    <name evidence="1" type="ORF">SAMN04489842_0451</name>
</gene>
<dbReference type="RefSeq" id="WP_090376710.1">
    <property type="nucleotide sequence ID" value="NZ_FNLC01000001.1"/>
</dbReference>
<evidence type="ECO:0000313" key="2">
    <source>
        <dbReference type="Proteomes" id="UP000198848"/>
    </source>
</evidence>
<proteinExistence type="predicted"/>
<dbReference type="OrthoDB" id="227978at2157"/>
<dbReference type="AlphaFoldDB" id="A0A1H0ZWH4"/>
<dbReference type="Pfam" id="PF19102">
    <property type="entry name" value="DUF5789"/>
    <property type="match status" value="1"/>
</dbReference>
<accession>A0A1H0ZWH4</accession>
<organism evidence="1 2">
    <name type="scientific">Natronobacterium texcoconense</name>
    <dbReference type="NCBI Taxonomy" id="1095778"/>
    <lineage>
        <taxon>Archaea</taxon>
        <taxon>Methanobacteriati</taxon>
        <taxon>Methanobacteriota</taxon>
        <taxon>Stenosarchaea group</taxon>
        <taxon>Halobacteria</taxon>
        <taxon>Halobacteriales</taxon>
        <taxon>Natrialbaceae</taxon>
        <taxon>Natronobacterium</taxon>
    </lineage>
</organism>
<evidence type="ECO:0008006" key="3">
    <source>
        <dbReference type="Google" id="ProtNLM"/>
    </source>
</evidence>
<dbReference type="InterPro" id="IPR043899">
    <property type="entry name" value="DUF5789"/>
</dbReference>
<protein>
    <recommendedName>
        <fullName evidence="3">DUF2795 domain-containing protein</fullName>
    </recommendedName>
</protein>
<dbReference type="Proteomes" id="UP000198848">
    <property type="component" value="Unassembled WGS sequence"/>
</dbReference>